<evidence type="ECO:0000313" key="1">
    <source>
        <dbReference type="EMBL" id="KAH6932034.1"/>
    </source>
</evidence>
<sequence>MCIPRGTGWHRDVGKNGVTFRAWNSAWEAQRRLLGSVLYTGSPEQRKDALLRRSDPDIQGRVLKSVHEVVSRFDLLAI</sequence>
<keyword evidence="2" id="KW-1185">Reference proteome</keyword>
<proteinExistence type="predicted"/>
<gene>
    <name evidence="1" type="ORF">HPB50_002586</name>
</gene>
<dbReference type="Proteomes" id="UP000821845">
    <property type="component" value="Chromosome 4"/>
</dbReference>
<organism evidence="1 2">
    <name type="scientific">Hyalomma asiaticum</name>
    <name type="common">Tick</name>
    <dbReference type="NCBI Taxonomy" id="266040"/>
    <lineage>
        <taxon>Eukaryota</taxon>
        <taxon>Metazoa</taxon>
        <taxon>Ecdysozoa</taxon>
        <taxon>Arthropoda</taxon>
        <taxon>Chelicerata</taxon>
        <taxon>Arachnida</taxon>
        <taxon>Acari</taxon>
        <taxon>Parasitiformes</taxon>
        <taxon>Ixodida</taxon>
        <taxon>Ixodoidea</taxon>
        <taxon>Ixodidae</taxon>
        <taxon>Hyalomminae</taxon>
        <taxon>Hyalomma</taxon>
    </lineage>
</organism>
<dbReference type="EMBL" id="CM023484">
    <property type="protein sequence ID" value="KAH6932034.1"/>
    <property type="molecule type" value="Genomic_DNA"/>
</dbReference>
<comment type="caution">
    <text evidence="1">The sequence shown here is derived from an EMBL/GenBank/DDBJ whole genome shotgun (WGS) entry which is preliminary data.</text>
</comment>
<protein>
    <submittedName>
        <fullName evidence="1">Uncharacterized protein</fullName>
    </submittedName>
</protein>
<reference evidence="1" key="1">
    <citation type="submission" date="2020-05" db="EMBL/GenBank/DDBJ databases">
        <title>Large-scale comparative analyses of tick genomes elucidate their genetic diversity and vector capacities.</title>
        <authorList>
            <person name="Jia N."/>
            <person name="Wang J."/>
            <person name="Shi W."/>
            <person name="Du L."/>
            <person name="Sun Y."/>
            <person name="Zhan W."/>
            <person name="Jiang J."/>
            <person name="Wang Q."/>
            <person name="Zhang B."/>
            <person name="Ji P."/>
            <person name="Sakyi L.B."/>
            <person name="Cui X."/>
            <person name="Yuan T."/>
            <person name="Jiang B."/>
            <person name="Yang W."/>
            <person name="Lam T.T.-Y."/>
            <person name="Chang Q."/>
            <person name="Ding S."/>
            <person name="Wang X."/>
            <person name="Zhu J."/>
            <person name="Ruan X."/>
            <person name="Zhao L."/>
            <person name="Wei J."/>
            <person name="Que T."/>
            <person name="Du C."/>
            <person name="Cheng J."/>
            <person name="Dai P."/>
            <person name="Han X."/>
            <person name="Huang E."/>
            <person name="Gao Y."/>
            <person name="Liu J."/>
            <person name="Shao H."/>
            <person name="Ye R."/>
            <person name="Li L."/>
            <person name="Wei W."/>
            <person name="Wang X."/>
            <person name="Wang C."/>
            <person name="Yang T."/>
            <person name="Huo Q."/>
            <person name="Li W."/>
            <person name="Guo W."/>
            <person name="Chen H."/>
            <person name="Zhou L."/>
            <person name="Ni X."/>
            <person name="Tian J."/>
            <person name="Zhou Y."/>
            <person name="Sheng Y."/>
            <person name="Liu T."/>
            <person name="Pan Y."/>
            <person name="Xia L."/>
            <person name="Li J."/>
            <person name="Zhao F."/>
            <person name="Cao W."/>
        </authorList>
    </citation>
    <scope>NUCLEOTIDE SEQUENCE</scope>
    <source>
        <strain evidence="1">Hyas-2018</strain>
    </source>
</reference>
<evidence type="ECO:0000313" key="2">
    <source>
        <dbReference type="Proteomes" id="UP000821845"/>
    </source>
</evidence>
<name>A0ACB7SH85_HYAAI</name>
<accession>A0ACB7SH85</accession>